<dbReference type="RefSeq" id="WP_159804448.1">
    <property type="nucleotide sequence ID" value="NZ_BLJE01000001.1"/>
</dbReference>
<organism evidence="3 4">
    <name type="scientific">Litoreibacter roseus</name>
    <dbReference type="NCBI Taxonomy" id="2601869"/>
    <lineage>
        <taxon>Bacteria</taxon>
        <taxon>Pseudomonadati</taxon>
        <taxon>Pseudomonadota</taxon>
        <taxon>Alphaproteobacteria</taxon>
        <taxon>Rhodobacterales</taxon>
        <taxon>Roseobacteraceae</taxon>
        <taxon>Litoreibacter</taxon>
    </lineage>
</organism>
<accession>A0A6N6JDR2</accession>
<dbReference type="InterPro" id="IPR016181">
    <property type="entry name" value="Acyl_CoA_acyltransferase"/>
</dbReference>
<dbReference type="Gene3D" id="3.40.630.30">
    <property type="match status" value="1"/>
</dbReference>
<reference evidence="3 4" key="1">
    <citation type="submission" date="2019-12" db="EMBL/GenBank/DDBJ databases">
        <title>Litoreibacter badius sp. nov., a novel bacteriochlorophyll a-containing bacterium in the genus Litoreibacter.</title>
        <authorList>
            <person name="Kanamuro M."/>
            <person name="Takabe Y."/>
            <person name="Mori K."/>
            <person name="Takaichi S."/>
            <person name="Hanada S."/>
        </authorList>
    </citation>
    <scope>NUCLEOTIDE SEQUENCE [LARGE SCALE GENOMIC DNA]</scope>
    <source>
        <strain evidence="3 4">K6</strain>
    </source>
</reference>
<keyword evidence="4" id="KW-1185">Reference proteome</keyword>
<keyword evidence="1 3" id="KW-0808">Transferase</keyword>
<evidence type="ECO:0000313" key="4">
    <source>
        <dbReference type="Proteomes" id="UP000436822"/>
    </source>
</evidence>
<dbReference type="PANTHER" id="PTHR13947">
    <property type="entry name" value="GNAT FAMILY N-ACETYLTRANSFERASE"/>
    <property type="match status" value="1"/>
</dbReference>
<comment type="caution">
    <text evidence="3">The sequence shown here is derived from an EMBL/GenBank/DDBJ whole genome shotgun (WGS) entry which is preliminary data.</text>
</comment>
<dbReference type="PROSITE" id="PS51186">
    <property type="entry name" value="GNAT"/>
    <property type="match status" value="1"/>
</dbReference>
<evidence type="ECO:0000313" key="3">
    <source>
        <dbReference type="EMBL" id="GFE63519.1"/>
    </source>
</evidence>
<gene>
    <name evidence="3" type="ORF">KIN_05930</name>
</gene>
<dbReference type="AlphaFoldDB" id="A0A6N6JDR2"/>
<dbReference type="EMBL" id="BLJE01000001">
    <property type="protein sequence ID" value="GFE63519.1"/>
    <property type="molecule type" value="Genomic_DNA"/>
</dbReference>
<dbReference type="InterPro" id="IPR050769">
    <property type="entry name" value="NAT_camello-type"/>
</dbReference>
<dbReference type="SUPFAM" id="SSF55729">
    <property type="entry name" value="Acyl-CoA N-acyltransferases (Nat)"/>
    <property type="match status" value="1"/>
</dbReference>
<name>A0A6N6JDR2_9RHOB</name>
<protein>
    <submittedName>
        <fullName evidence="3">N-acetyltransferase</fullName>
    </submittedName>
</protein>
<evidence type="ECO:0000256" key="1">
    <source>
        <dbReference type="ARBA" id="ARBA00022679"/>
    </source>
</evidence>
<evidence type="ECO:0000259" key="2">
    <source>
        <dbReference type="PROSITE" id="PS51186"/>
    </source>
</evidence>
<dbReference type="CDD" id="cd04301">
    <property type="entry name" value="NAT_SF"/>
    <property type="match status" value="1"/>
</dbReference>
<sequence length="162" mass="18415">MSDDTIILRPYMPNDAEWLAARHGALYAQQEGFDDTFALLVAQILTDFAETHDPKVERGWVAQRGTERLGSIFCVRLDKKTAKLRLFLLEPAARGQGLGQHLLETCLDFARDVGYDRLTLWTHQSHHAACALYRKNGFACIEEKPVHSFGRDLVEQTWTISL</sequence>
<dbReference type="PANTHER" id="PTHR13947:SF37">
    <property type="entry name" value="LD18367P"/>
    <property type="match status" value="1"/>
</dbReference>
<dbReference type="InterPro" id="IPR000182">
    <property type="entry name" value="GNAT_dom"/>
</dbReference>
<dbReference type="GO" id="GO:0008080">
    <property type="term" value="F:N-acetyltransferase activity"/>
    <property type="evidence" value="ECO:0007669"/>
    <property type="project" value="InterPro"/>
</dbReference>
<dbReference type="OrthoDB" id="273614at2"/>
<dbReference type="Proteomes" id="UP000436822">
    <property type="component" value="Unassembled WGS sequence"/>
</dbReference>
<proteinExistence type="predicted"/>
<feature type="domain" description="N-acetyltransferase" evidence="2">
    <location>
        <begin position="16"/>
        <end position="160"/>
    </location>
</feature>
<dbReference type="Pfam" id="PF00583">
    <property type="entry name" value="Acetyltransf_1"/>
    <property type="match status" value="1"/>
</dbReference>